<protein>
    <recommendedName>
        <fullName evidence="3">RAP domain-containing protein</fullName>
    </recommendedName>
</protein>
<dbReference type="PANTHER" id="PTHR21228">
    <property type="entry name" value="FAST LEU-RICH DOMAIN-CONTAINING"/>
    <property type="match status" value="1"/>
</dbReference>
<evidence type="ECO:0000313" key="5">
    <source>
        <dbReference type="Proteomes" id="UP000288216"/>
    </source>
</evidence>
<dbReference type="OrthoDB" id="10064757at2759"/>
<dbReference type="GO" id="GO:0035770">
    <property type="term" value="C:ribonucleoprotein granule"/>
    <property type="evidence" value="ECO:0007669"/>
    <property type="project" value="TreeGrafter"/>
</dbReference>
<comment type="caution">
    <text evidence="4">The sequence shown here is derived from an EMBL/GenBank/DDBJ whole genome shotgun (WGS) entry which is preliminary data.</text>
</comment>
<evidence type="ECO:0000313" key="4">
    <source>
        <dbReference type="EMBL" id="GCB82174.1"/>
    </source>
</evidence>
<organism evidence="4 5">
    <name type="scientific">Scyliorhinus torazame</name>
    <name type="common">Cloudy catshark</name>
    <name type="synonym">Catulus torazame</name>
    <dbReference type="NCBI Taxonomy" id="75743"/>
    <lineage>
        <taxon>Eukaryota</taxon>
        <taxon>Metazoa</taxon>
        <taxon>Chordata</taxon>
        <taxon>Craniata</taxon>
        <taxon>Vertebrata</taxon>
        <taxon>Chondrichthyes</taxon>
        <taxon>Elasmobranchii</taxon>
        <taxon>Galeomorphii</taxon>
        <taxon>Galeoidea</taxon>
        <taxon>Carcharhiniformes</taxon>
        <taxon>Scyliorhinidae</taxon>
        <taxon>Scyliorhinus</taxon>
    </lineage>
</organism>
<sequence length="836" mass="95411">MAAVIWRKLPRRICNQRAYSKTRPCTEATKPERKAQDVNDKQGKRYGRTILCLRKEASVLQDYKINSKPAAYSSTNRRPGPNISNETDDYNDSFSLILENVPSTLGIKQVHNTYTVTCSRRLSSVRNTLLDLVYNKSGEEQCSAARWPAATKQKLDSDTVEIYDTKEDPRGFQKLDDAYRVLCFNSSELRDPVSAEEGQRILSNVSFLKGSMTPENISDYFCRLSWLPAEQHAVVMADSHFAMLCRYSADSRGTFTLPQFLQLFEAIVRLRVSSHAFLKLYEAEFCRRVWDMELSQLLFVADLWRCLGRSVPQYMEIVLSYVALRWKGLTMPQLVQLLYVIGENRRASPELMQKLELLLSTHLEQMNMEEVGAACLGFFKSKNGFSAHLMKRIGDKVAARIEDISNYSLVNVMKMFRYTHVDHLPFLKRLGEVAPERIPNMGTQGVMHVVLAYASLRYRDKSLLDAVASKVPSKVHYCRSKDVAKYLWSFSTLNYEPENAEEFFCSLTEQLHHKMHEFERFPEHLLTALLALAFMGRFPHDLIDVALSPQFVKLATEGSPFELKKDLFTLDGTVAIECPDYQGHRLPVHLQQEVTEMLWNFAKQDICVKPEVVEATILLQVMLGSPQFVKNHMILPHTRSADLEVHFDPTGKPLPLNMEASNEKVQKLEFKFSGIPVTDQLISQLAKRRAGGPVFKSESDNVAGSDSVDSVKKMLQTEVEDRGHTGLNLKVFRNGVPLTDSLLSTITNSKTPVTMAAIQPEGPSEIRKLAIQVSNRNHYCYNSRTLLGLHSMKRRQLVQAGYVVVELPHWEWFPLLKRTRSEKLSYLHQKLYSSLD</sequence>
<dbReference type="PANTHER" id="PTHR21228:SF70">
    <property type="entry name" value="FAST KINASE DOMAIN-CONTAINING PROTEIN 5, MITOCHONDRIAL"/>
    <property type="match status" value="1"/>
</dbReference>
<dbReference type="InterPro" id="IPR013584">
    <property type="entry name" value="RAP"/>
</dbReference>
<evidence type="ECO:0000256" key="1">
    <source>
        <dbReference type="ARBA" id="ARBA00004173"/>
    </source>
</evidence>
<dbReference type="AlphaFoldDB" id="A0A401Q9W2"/>
<name>A0A401Q9W2_SCYTO</name>
<comment type="subcellular location">
    <subcellularLocation>
        <location evidence="1">Mitochondrion</location>
    </subcellularLocation>
</comment>
<dbReference type="GO" id="GO:0005759">
    <property type="term" value="C:mitochondrial matrix"/>
    <property type="evidence" value="ECO:0007669"/>
    <property type="project" value="TreeGrafter"/>
</dbReference>
<keyword evidence="5" id="KW-1185">Reference proteome</keyword>
<dbReference type="SMART" id="SM00952">
    <property type="entry name" value="RAP"/>
    <property type="match status" value="1"/>
</dbReference>
<proteinExistence type="predicted"/>
<evidence type="ECO:0000259" key="3">
    <source>
        <dbReference type="PROSITE" id="PS51286"/>
    </source>
</evidence>
<dbReference type="Pfam" id="PF06743">
    <property type="entry name" value="FAST_1"/>
    <property type="match status" value="1"/>
</dbReference>
<gene>
    <name evidence="4" type="ORF">scyTo_0022875</name>
</gene>
<dbReference type="GO" id="GO:0000963">
    <property type="term" value="P:mitochondrial RNA processing"/>
    <property type="evidence" value="ECO:0007669"/>
    <property type="project" value="TreeGrafter"/>
</dbReference>
<evidence type="ECO:0000256" key="2">
    <source>
        <dbReference type="ARBA" id="ARBA00023128"/>
    </source>
</evidence>
<dbReference type="InterPro" id="IPR050870">
    <property type="entry name" value="FAST_kinase"/>
</dbReference>
<feature type="domain" description="RAP" evidence="3">
    <location>
        <begin position="769"/>
        <end position="829"/>
    </location>
</feature>
<dbReference type="InterPro" id="IPR013579">
    <property type="entry name" value="FAST_2"/>
</dbReference>
<dbReference type="Proteomes" id="UP000288216">
    <property type="component" value="Unassembled WGS sequence"/>
</dbReference>
<dbReference type="OMA" id="PHTRSID"/>
<dbReference type="GO" id="GO:0003723">
    <property type="term" value="F:RNA binding"/>
    <property type="evidence" value="ECO:0007669"/>
    <property type="project" value="TreeGrafter"/>
</dbReference>
<dbReference type="PROSITE" id="PS51286">
    <property type="entry name" value="RAP"/>
    <property type="match status" value="1"/>
</dbReference>
<accession>A0A401Q9W2</accession>
<dbReference type="GO" id="GO:0044528">
    <property type="term" value="P:regulation of mitochondrial mRNA stability"/>
    <property type="evidence" value="ECO:0007669"/>
    <property type="project" value="InterPro"/>
</dbReference>
<keyword evidence="2" id="KW-0496">Mitochondrion</keyword>
<dbReference type="Pfam" id="PF08373">
    <property type="entry name" value="RAP"/>
    <property type="match status" value="1"/>
</dbReference>
<dbReference type="Pfam" id="PF08368">
    <property type="entry name" value="FAST_2"/>
    <property type="match status" value="1"/>
</dbReference>
<dbReference type="InterPro" id="IPR010622">
    <property type="entry name" value="FAST_Leu-rich"/>
</dbReference>
<dbReference type="EMBL" id="BFAA01024601">
    <property type="protein sequence ID" value="GCB82174.1"/>
    <property type="molecule type" value="Genomic_DNA"/>
</dbReference>
<dbReference type="STRING" id="75743.A0A401Q9W2"/>
<reference evidence="4 5" key="1">
    <citation type="journal article" date="2018" name="Nat. Ecol. Evol.">
        <title>Shark genomes provide insights into elasmobranch evolution and the origin of vertebrates.</title>
        <authorList>
            <person name="Hara Y"/>
            <person name="Yamaguchi K"/>
            <person name="Onimaru K"/>
            <person name="Kadota M"/>
            <person name="Koyanagi M"/>
            <person name="Keeley SD"/>
            <person name="Tatsumi K"/>
            <person name="Tanaka K"/>
            <person name="Motone F"/>
            <person name="Kageyama Y"/>
            <person name="Nozu R"/>
            <person name="Adachi N"/>
            <person name="Nishimura O"/>
            <person name="Nakagawa R"/>
            <person name="Tanegashima C"/>
            <person name="Kiyatake I"/>
            <person name="Matsumoto R"/>
            <person name="Murakumo K"/>
            <person name="Nishida K"/>
            <person name="Terakita A"/>
            <person name="Kuratani S"/>
            <person name="Sato K"/>
            <person name="Hyodo S Kuraku.S."/>
        </authorList>
    </citation>
    <scope>NUCLEOTIDE SEQUENCE [LARGE SCALE GENOMIC DNA]</scope>
</reference>